<keyword evidence="2" id="KW-1185">Reference proteome</keyword>
<dbReference type="EMBL" id="VSRR010029832">
    <property type="protein sequence ID" value="MPC69687.1"/>
    <property type="molecule type" value="Genomic_DNA"/>
</dbReference>
<proteinExistence type="predicted"/>
<organism evidence="1 2">
    <name type="scientific">Portunus trituberculatus</name>
    <name type="common">Swimming crab</name>
    <name type="synonym">Neptunus trituberculatus</name>
    <dbReference type="NCBI Taxonomy" id="210409"/>
    <lineage>
        <taxon>Eukaryota</taxon>
        <taxon>Metazoa</taxon>
        <taxon>Ecdysozoa</taxon>
        <taxon>Arthropoda</taxon>
        <taxon>Crustacea</taxon>
        <taxon>Multicrustacea</taxon>
        <taxon>Malacostraca</taxon>
        <taxon>Eumalacostraca</taxon>
        <taxon>Eucarida</taxon>
        <taxon>Decapoda</taxon>
        <taxon>Pleocyemata</taxon>
        <taxon>Brachyura</taxon>
        <taxon>Eubrachyura</taxon>
        <taxon>Portunoidea</taxon>
        <taxon>Portunidae</taxon>
        <taxon>Portuninae</taxon>
        <taxon>Portunus</taxon>
    </lineage>
</organism>
<reference evidence="1 2" key="1">
    <citation type="submission" date="2019-05" db="EMBL/GenBank/DDBJ databases">
        <title>Another draft genome of Portunus trituberculatus and its Hox gene families provides insights of decapod evolution.</title>
        <authorList>
            <person name="Jeong J.-H."/>
            <person name="Song I."/>
            <person name="Kim S."/>
            <person name="Choi T."/>
            <person name="Kim D."/>
            <person name="Ryu S."/>
            <person name="Kim W."/>
        </authorList>
    </citation>
    <scope>NUCLEOTIDE SEQUENCE [LARGE SCALE GENOMIC DNA]</scope>
    <source>
        <tissue evidence="1">Muscle</tissue>
    </source>
</reference>
<gene>
    <name evidence="1" type="ORF">E2C01_063917</name>
</gene>
<accession>A0A5B7HKB9</accession>
<evidence type="ECO:0000313" key="2">
    <source>
        <dbReference type="Proteomes" id="UP000324222"/>
    </source>
</evidence>
<name>A0A5B7HKB9_PORTR</name>
<dbReference type="Proteomes" id="UP000324222">
    <property type="component" value="Unassembled WGS sequence"/>
</dbReference>
<protein>
    <submittedName>
        <fullName evidence="1">Uncharacterized protein</fullName>
    </submittedName>
</protein>
<evidence type="ECO:0000313" key="1">
    <source>
        <dbReference type="EMBL" id="MPC69687.1"/>
    </source>
</evidence>
<sequence>MPTLLNLPSFPPTGFDTIVTLTKFILAVYLSSTSSDYIKFFDYLTSKVEKHTVSLSFLRDFHSWTFQCSPTALAFNFAILHDLQQLVQHSTRIPDRLGDTPNIRDLFLNSNPSDYAVTFSSPLGSSNYSLISVYCPNFSNPSTGFPKAKVSLAFWLCQLEGPEEVLC</sequence>
<dbReference type="AlphaFoldDB" id="A0A5B7HKB9"/>
<comment type="caution">
    <text evidence="1">The sequence shown here is derived from an EMBL/GenBank/DDBJ whole genome shotgun (WGS) entry which is preliminary data.</text>
</comment>